<dbReference type="GO" id="GO:0046872">
    <property type="term" value="F:metal ion binding"/>
    <property type="evidence" value="ECO:0007669"/>
    <property type="project" value="UniProtKB-KW"/>
</dbReference>
<keyword evidence="2 6" id="KW-0479">Metal-binding</keyword>
<dbReference type="PANTHER" id="PTHR22748">
    <property type="entry name" value="AP ENDONUCLEASE"/>
    <property type="match status" value="1"/>
</dbReference>
<dbReference type="GO" id="GO:0006284">
    <property type="term" value="P:base-excision repair"/>
    <property type="evidence" value="ECO:0007669"/>
    <property type="project" value="TreeGrafter"/>
</dbReference>
<sequence>MPLHAAKVHAAVRVWVELRLDIVCVQETHHSRPEQQHLFERELRAASEQLHAAGWVVASSALAPTSRAKGVIILLRSDLASSLQSSRTPAHLVVSHSEAGRLTQFSFKWGGHQLHLLNVYFPTSAQNAARKEFLERSILPVAASAAQAGDTLLVAGDFNFVADPQHDSSAGPGGRQYDAAIARLFQDRCQDLVDTHRFLHPHRRDFTHLYRAPHPGGSRLDRVYSSSALLPFVAHTSVSVSTPSDHRVATVQLLPRVMAARGPGVRRVRTFFTAHSDLRQSMEDWIVQETRPKRSHGLPKWVCSMEG</sequence>
<keyword evidence="6" id="KW-0464">Manganese</keyword>
<feature type="binding site" evidence="6">
    <location>
        <position position="245"/>
    </location>
    <ligand>
        <name>Mg(2+)</name>
        <dbReference type="ChEBI" id="CHEBI:18420"/>
        <label>1</label>
    </ligand>
</feature>
<evidence type="ECO:0000256" key="7">
    <source>
        <dbReference type="PIRSR" id="PIRSR604808-3"/>
    </source>
</evidence>
<feature type="binding site" evidence="6">
    <location>
        <position position="27"/>
    </location>
    <ligand>
        <name>Mg(2+)</name>
        <dbReference type="ChEBI" id="CHEBI:18420"/>
        <label>1</label>
    </ligand>
</feature>
<keyword evidence="3" id="KW-0378">Hydrolase</keyword>
<feature type="domain" description="Endonuclease/exonuclease/phosphatase" evidence="8">
    <location>
        <begin position="18"/>
        <end position="246"/>
    </location>
</feature>
<evidence type="ECO:0000256" key="5">
    <source>
        <dbReference type="PIRSR" id="PIRSR604808-1"/>
    </source>
</evidence>
<organism evidence="9 10">
    <name type="scientific">Astrephomene gubernaculifera</name>
    <dbReference type="NCBI Taxonomy" id="47775"/>
    <lineage>
        <taxon>Eukaryota</taxon>
        <taxon>Viridiplantae</taxon>
        <taxon>Chlorophyta</taxon>
        <taxon>core chlorophytes</taxon>
        <taxon>Chlorophyceae</taxon>
        <taxon>CS clade</taxon>
        <taxon>Chlamydomonadales</taxon>
        <taxon>Astrephomenaceae</taxon>
        <taxon>Astrephomene</taxon>
    </lineage>
</organism>
<reference evidence="9 10" key="1">
    <citation type="journal article" date="2021" name="Sci. Rep.">
        <title>Genome sequencing of the multicellular alga Astrephomene provides insights into convergent evolution of germ-soma differentiation.</title>
        <authorList>
            <person name="Yamashita S."/>
            <person name="Yamamoto K."/>
            <person name="Matsuzaki R."/>
            <person name="Suzuki S."/>
            <person name="Yamaguchi H."/>
            <person name="Hirooka S."/>
            <person name="Minakuchi Y."/>
            <person name="Miyagishima S."/>
            <person name="Kawachi M."/>
            <person name="Toyoda A."/>
            <person name="Nozaki H."/>
        </authorList>
    </citation>
    <scope>NUCLEOTIDE SEQUENCE [LARGE SCALE GENOMIC DNA]</scope>
    <source>
        <strain evidence="9 10">NIES-4017</strain>
    </source>
</reference>
<proteinExistence type="inferred from homology"/>
<dbReference type="GO" id="GO:0005634">
    <property type="term" value="C:nucleus"/>
    <property type="evidence" value="ECO:0007669"/>
    <property type="project" value="TreeGrafter"/>
</dbReference>
<feature type="binding site" evidence="6">
    <location>
        <position position="246"/>
    </location>
    <ligand>
        <name>Mg(2+)</name>
        <dbReference type="ChEBI" id="CHEBI:18420"/>
        <label>1</label>
    </ligand>
</feature>
<dbReference type="CDD" id="cd09076">
    <property type="entry name" value="L1-EN"/>
    <property type="match status" value="1"/>
</dbReference>
<feature type="binding site" evidence="6">
    <location>
        <position position="157"/>
    </location>
    <ligand>
        <name>Mg(2+)</name>
        <dbReference type="ChEBI" id="CHEBI:18420"/>
        <label>1</label>
    </ligand>
</feature>
<dbReference type="GO" id="GO:0003906">
    <property type="term" value="F:DNA-(apurinic or apyrimidinic site) endonuclease activity"/>
    <property type="evidence" value="ECO:0007669"/>
    <property type="project" value="TreeGrafter"/>
</dbReference>
<dbReference type="InterPro" id="IPR004808">
    <property type="entry name" value="AP_endonuc_1"/>
</dbReference>
<dbReference type="Gene3D" id="3.60.10.10">
    <property type="entry name" value="Endonuclease/exonuclease/phosphatase"/>
    <property type="match status" value="1"/>
</dbReference>
<feature type="binding site" evidence="6">
    <location>
        <position position="159"/>
    </location>
    <ligand>
        <name>Mg(2+)</name>
        <dbReference type="ChEBI" id="CHEBI:18420"/>
        <label>1</label>
    </ligand>
</feature>
<feature type="active site" description="Proton donor/acceptor" evidence="5">
    <location>
        <position position="157"/>
    </location>
</feature>
<evidence type="ECO:0000256" key="1">
    <source>
        <dbReference type="ARBA" id="ARBA00007092"/>
    </source>
</evidence>
<evidence type="ECO:0000313" key="10">
    <source>
        <dbReference type="Proteomes" id="UP001054857"/>
    </source>
</evidence>
<dbReference type="GO" id="GO:0008081">
    <property type="term" value="F:phosphoric diester hydrolase activity"/>
    <property type="evidence" value="ECO:0007669"/>
    <property type="project" value="TreeGrafter"/>
</dbReference>
<feature type="site" description="Transition state stabilizer" evidence="7">
    <location>
        <position position="159"/>
    </location>
</feature>
<dbReference type="GO" id="GO:0008311">
    <property type="term" value="F:double-stranded DNA 3'-5' DNA exonuclease activity"/>
    <property type="evidence" value="ECO:0007669"/>
    <property type="project" value="TreeGrafter"/>
</dbReference>
<name>A0AAD3DLT3_9CHLO</name>
<dbReference type="InterPro" id="IPR036691">
    <property type="entry name" value="Endo/exonu/phosph_ase_sf"/>
</dbReference>
<evidence type="ECO:0000259" key="8">
    <source>
        <dbReference type="Pfam" id="PF03372"/>
    </source>
</evidence>
<comment type="caution">
    <text evidence="9">The sequence shown here is derived from an EMBL/GenBank/DDBJ whole genome shotgun (WGS) entry which is preliminary data.</text>
</comment>
<evidence type="ECO:0000256" key="3">
    <source>
        <dbReference type="ARBA" id="ARBA00022801"/>
    </source>
</evidence>
<dbReference type="SUPFAM" id="SSF56219">
    <property type="entry name" value="DNase I-like"/>
    <property type="match status" value="1"/>
</dbReference>
<dbReference type="AlphaFoldDB" id="A0AAD3DLT3"/>
<evidence type="ECO:0000256" key="6">
    <source>
        <dbReference type="PIRSR" id="PIRSR604808-2"/>
    </source>
</evidence>
<evidence type="ECO:0000256" key="4">
    <source>
        <dbReference type="ARBA" id="ARBA00022842"/>
    </source>
</evidence>
<protein>
    <recommendedName>
        <fullName evidence="8">Endonuclease/exonuclease/phosphatase domain-containing protein</fullName>
    </recommendedName>
</protein>
<feature type="active site" description="Proton acceptor" evidence="5">
    <location>
        <position position="246"/>
    </location>
</feature>
<dbReference type="Pfam" id="PF03372">
    <property type="entry name" value="Exo_endo_phos"/>
    <property type="match status" value="1"/>
</dbReference>
<feature type="site" description="Interaction with DNA substrate" evidence="7">
    <location>
        <position position="246"/>
    </location>
</feature>
<dbReference type="Proteomes" id="UP001054857">
    <property type="component" value="Unassembled WGS sequence"/>
</dbReference>
<gene>
    <name evidence="9" type="ORF">Agub_g4134</name>
</gene>
<evidence type="ECO:0000313" key="9">
    <source>
        <dbReference type="EMBL" id="GFR43127.1"/>
    </source>
</evidence>
<keyword evidence="4 6" id="KW-0460">Magnesium</keyword>
<dbReference type="EMBL" id="BMAR01000005">
    <property type="protein sequence ID" value="GFR43127.1"/>
    <property type="molecule type" value="Genomic_DNA"/>
</dbReference>
<comment type="similarity">
    <text evidence="1">Belongs to the DNA repair enzymes AP/ExoA family.</text>
</comment>
<dbReference type="PANTHER" id="PTHR22748:SF4">
    <property type="entry name" value="DNA-(APURINIC OR APYRIMIDINIC SITE) ENDONUCLEASE 2"/>
    <property type="match status" value="1"/>
</dbReference>
<evidence type="ECO:0000256" key="2">
    <source>
        <dbReference type="ARBA" id="ARBA00022723"/>
    </source>
</evidence>
<feature type="site" description="Important for catalytic activity" evidence="7">
    <location>
        <position position="221"/>
    </location>
</feature>
<comment type="cofactor">
    <cofactor evidence="6">
        <name>Mg(2+)</name>
        <dbReference type="ChEBI" id="CHEBI:18420"/>
    </cofactor>
    <cofactor evidence="6">
        <name>Mn(2+)</name>
        <dbReference type="ChEBI" id="CHEBI:29035"/>
    </cofactor>
    <text evidence="6">Probably binds two magnesium or manganese ions per subunit.</text>
</comment>
<keyword evidence="10" id="KW-1185">Reference proteome</keyword>
<feature type="active site" evidence="5">
    <location>
        <position position="120"/>
    </location>
</feature>
<dbReference type="InterPro" id="IPR005135">
    <property type="entry name" value="Endo/exonuclease/phosphatase"/>
</dbReference>
<accession>A0AAD3DLT3</accession>